<dbReference type="EMBL" id="CAWUON010000180">
    <property type="protein sequence ID" value="CAK7275120.1"/>
    <property type="molecule type" value="Genomic_DNA"/>
</dbReference>
<feature type="compositionally biased region" description="Basic and acidic residues" evidence="1">
    <location>
        <begin position="168"/>
        <end position="181"/>
    </location>
</feature>
<comment type="caution">
    <text evidence="2">The sequence shown here is derived from an EMBL/GenBank/DDBJ whole genome shotgun (WGS) entry which is preliminary data.</text>
</comment>
<proteinExistence type="predicted"/>
<feature type="region of interest" description="Disordered" evidence="1">
    <location>
        <begin position="140"/>
        <end position="186"/>
    </location>
</feature>
<accession>A0ABP0E3G5</accession>
<reference evidence="2 3" key="1">
    <citation type="submission" date="2024-01" db="EMBL/GenBank/DDBJ databases">
        <authorList>
            <person name="Allen C."/>
            <person name="Tagirdzhanova G."/>
        </authorList>
    </citation>
    <scope>NUCLEOTIDE SEQUENCE [LARGE SCALE GENOMIC DNA]</scope>
    <source>
        <strain evidence="2 3">CBS 119000</strain>
    </source>
</reference>
<evidence type="ECO:0000313" key="2">
    <source>
        <dbReference type="EMBL" id="CAK7275120.1"/>
    </source>
</evidence>
<keyword evidence="3" id="KW-1185">Reference proteome</keyword>
<name>A0ABP0E3G5_9PEZI</name>
<dbReference type="Proteomes" id="UP001642502">
    <property type="component" value="Unassembled WGS sequence"/>
</dbReference>
<evidence type="ECO:0000256" key="1">
    <source>
        <dbReference type="SAM" id="MobiDB-lite"/>
    </source>
</evidence>
<gene>
    <name evidence="2" type="ORF">SEPCBS119000_006517</name>
</gene>
<sequence>MVVAVDIQQDNIKNNGHRHSKIGSNKNSHYTIQQLINTVGSLPNDRSLLTFKVDPTTYARLSAEIERNVRRHDYDPDQSLLVAFRSSDGETINADDCLEIDLSDFAAGKLTCGDETIKIHLPFAKLTAFLHAAERWQKAEDVGDESAESSPSERRFSSTSAEELDPLDESKFEELEKKEEDRAEAEDADFILPRVKRRR</sequence>
<organism evidence="2 3">
    <name type="scientific">Sporothrix epigloea</name>
    <dbReference type="NCBI Taxonomy" id="1892477"/>
    <lineage>
        <taxon>Eukaryota</taxon>
        <taxon>Fungi</taxon>
        <taxon>Dikarya</taxon>
        <taxon>Ascomycota</taxon>
        <taxon>Pezizomycotina</taxon>
        <taxon>Sordariomycetes</taxon>
        <taxon>Sordariomycetidae</taxon>
        <taxon>Ophiostomatales</taxon>
        <taxon>Ophiostomataceae</taxon>
        <taxon>Sporothrix</taxon>
    </lineage>
</organism>
<protein>
    <submittedName>
        <fullName evidence="2">Uncharacterized protein</fullName>
    </submittedName>
</protein>
<evidence type="ECO:0000313" key="3">
    <source>
        <dbReference type="Proteomes" id="UP001642502"/>
    </source>
</evidence>